<dbReference type="PANTHER" id="PTHR47926">
    <property type="entry name" value="PENTATRICOPEPTIDE REPEAT-CONTAINING PROTEIN"/>
    <property type="match status" value="1"/>
</dbReference>
<keyword evidence="3" id="KW-1185">Reference proteome</keyword>
<comment type="caution">
    <text evidence="2">The sequence shown here is derived from an EMBL/GenBank/DDBJ whole genome shotgun (WGS) entry which is preliminary data.</text>
</comment>
<name>A0A5N5F0F7_9ROSA</name>
<reference evidence="3" key="2">
    <citation type="submission" date="2019-10" db="EMBL/GenBank/DDBJ databases">
        <title>A de novo genome assembly of a pear dwarfing rootstock.</title>
        <authorList>
            <person name="Wang F."/>
            <person name="Wang J."/>
            <person name="Li S."/>
            <person name="Zhang Y."/>
            <person name="Fang M."/>
            <person name="Ma L."/>
            <person name="Zhao Y."/>
            <person name="Jiang S."/>
        </authorList>
    </citation>
    <scope>NUCLEOTIDE SEQUENCE [LARGE SCALE GENOMIC DNA]</scope>
</reference>
<evidence type="ECO:0000256" key="1">
    <source>
        <dbReference type="ARBA" id="ARBA00022737"/>
    </source>
</evidence>
<dbReference type="OrthoDB" id="185373at2759"/>
<reference evidence="2 3" key="1">
    <citation type="submission" date="2019-09" db="EMBL/GenBank/DDBJ databases">
        <authorList>
            <person name="Ou C."/>
        </authorList>
    </citation>
    <scope>NUCLEOTIDE SEQUENCE [LARGE SCALE GENOMIC DNA]</scope>
    <source>
        <strain evidence="2">S2</strain>
        <tissue evidence="2">Leaf</tissue>
    </source>
</reference>
<keyword evidence="1" id="KW-0677">Repeat</keyword>
<protein>
    <submittedName>
        <fullName evidence="2">Pentatricopeptide repeat-containing protein</fullName>
    </submittedName>
</protein>
<dbReference type="Proteomes" id="UP000327157">
    <property type="component" value="Chromosome 7"/>
</dbReference>
<gene>
    <name evidence="2" type="ORF">D8674_032058</name>
</gene>
<dbReference type="PANTHER" id="PTHR47926:SF459">
    <property type="entry name" value="PENTATRICOPEPTIDE REPEAT-CONTAINING PROTEIN"/>
    <property type="match status" value="1"/>
</dbReference>
<reference evidence="2 3" key="3">
    <citation type="submission" date="2019-11" db="EMBL/GenBank/DDBJ databases">
        <title>A de novo genome assembly of a pear dwarfing rootstock.</title>
        <authorList>
            <person name="Wang F."/>
            <person name="Wang J."/>
            <person name="Li S."/>
            <person name="Zhang Y."/>
            <person name="Fang M."/>
            <person name="Ma L."/>
            <person name="Zhao Y."/>
            <person name="Jiang S."/>
        </authorList>
    </citation>
    <scope>NUCLEOTIDE SEQUENCE [LARGE SCALE GENOMIC DNA]</scope>
    <source>
        <strain evidence="2">S2</strain>
        <tissue evidence="2">Leaf</tissue>
    </source>
</reference>
<dbReference type="InterPro" id="IPR046960">
    <property type="entry name" value="PPR_At4g14850-like_plant"/>
</dbReference>
<proteinExistence type="predicted"/>
<dbReference type="Gene3D" id="1.25.40.10">
    <property type="entry name" value="Tetratricopeptide repeat domain"/>
    <property type="match status" value="1"/>
</dbReference>
<organism evidence="2 3">
    <name type="scientific">Pyrus ussuriensis x Pyrus communis</name>
    <dbReference type="NCBI Taxonomy" id="2448454"/>
    <lineage>
        <taxon>Eukaryota</taxon>
        <taxon>Viridiplantae</taxon>
        <taxon>Streptophyta</taxon>
        <taxon>Embryophyta</taxon>
        <taxon>Tracheophyta</taxon>
        <taxon>Spermatophyta</taxon>
        <taxon>Magnoliopsida</taxon>
        <taxon>eudicotyledons</taxon>
        <taxon>Gunneridae</taxon>
        <taxon>Pentapetalae</taxon>
        <taxon>rosids</taxon>
        <taxon>fabids</taxon>
        <taxon>Rosales</taxon>
        <taxon>Rosaceae</taxon>
        <taxon>Amygdaloideae</taxon>
        <taxon>Maleae</taxon>
        <taxon>Pyrus</taxon>
    </lineage>
</organism>
<dbReference type="Pfam" id="PF01535">
    <property type="entry name" value="PPR"/>
    <property type="match status" value="1"/>
</dbReference>
<dbReference type="InterPro" id="IPR046848">
    <property type="entry name" value="E_motif"/>
</dbReference>
<dbReference type="InterPro" id="IPR011990">
    <property type="entry name" value="TPR-like_helical_dom_sf"/>
</dbReference>
<evidence type="ECO:0000313" key="3">
    <source>
        <dbReference type="Proteomes" id="UP000327157"/>
    </source>
</evidence>
<dbReference type="EMBL" id="SMOL01000781">
    <property type="protein sequence ID" value="KAB2596608.1"/>
    <property type="molecule type" value="Genomic_DNA"/>
</dbReference>
<accession>A0A5N5F0F7</accession>
<sequence length="172" mass="19165">MALQTFGLHCGNVYTWNGLLGGKILEEMTRSGTRPKAVTFLAILTACCHSGLVDEGFDNTMPMELMILILGWALLSACKAKGDIELSQEILDHLLKLKSQHSGAYVLLSNIYAINRRWVDVTRVRKLMKKKGIQKSPGSIGDTSHPQKDDIHMFLNILAKQIYLEGIFPIHS</sequence>
<dbReference type="GO" id="GO:0009451">
    <property type="term" value="P:RNA modification"/>
    <property type="evidence" value="ECO:0007669"/>
    <property type="project" value="InterPro"/>
</dbReference>
<dbReference type="Pfam" id="PF20431">
    <property type="entry name" value="E_motif"/>
    <property type="match status" value="1"/>
</dbReference>
<evidence type="ECO:0000313" key="2">
    <source>
        <dbReference type="EMBL" id="KAB2596608.1"/>
    </source>
</evidence>
<dbReference type="AlphaFoldDB" id="A0A5N5F0F7"/>
<dbReference type="InterPro" id="IPR002885">
    <property type="entry name" value="PPR_rpt"/>
</dbReference>
<dbReference type="GO" id="GO:0003723">
    <property type="term" value="F:RNA binding"/>
    <property type="evidence" value="ECO:0007669"/>
    <property type="project" value="InterPro"/>
</dbReference>